<dbReference type="GO" id="GO:0005096">
    <property type="term" value="F:GTPase activator activity"/>
    <property type="evidence" value="ECO:0007669"/>
    <property type="project" value="UniProtKB-KW"/>
</dbReference>
<evidence type="ECO:0000313" key="3">
    <source>
        <dbReference type="EMBL" id="CEP11978.1"/>
    </source>
</evidence>
<evidence type="ECO:0000313" key="4">
    <source>
        <dbReference type="Proteomes" id="UP000054107"/>
    </source>
</evidence>
<dbReference type="PANTHER" id="PTHR23176">
    <property type="entry name" value="RHO/RAC/CDC GTPASE-ACTIVATING PROTEIN"/>
    <property type="match status" value="1"/>
</dbReference>
<dbReference type="SMART" id="SM00324">
    <property type="entry name" value="RhoGAP"/>
    <property type="match status" value="1"/>
</dbReference>
<dbReference type="GO" id="GO:0005737">
    <property type="term" value="C:cytoplasm"/>
    <property type="evidence" value="ECO:0007669"/>
    <property type="project" value="TreeGrafter"/>
</dbReference>
<dbReference type="Proteomes" id="UP000054107">
    <property type="component" value="Unassembled WGS sequence"/>
</dbReference>
<protein>
    <recommendedName>
        <fullName evidence="2">Rho-GAP domain-containing protein</fullName>
    </recommendedName>
</protein>
<dbReference type="SUPFAM" id="SSF103657">
    <property type="entry name" value="BAR/IMD domain-like"/>
    <property type="match status" value="1"/>
</dbReference>
<evidence type="ECO:0000259" key="2">
    <source>
        <dbReference type="PROSITE" id="PS50238"/>
    </source>
</evidence>
<dbReference type="EMBL" id="LN727218">
    <property type="protein sequence ID" value="CEP11978.1"/>
    <property type="molecule type" value="Genomic_DNA"/>
</dbReference>
<dbReference type="Pfam" id="PF13843">
    <property type="entry name" value="DDE_Tnp_1_7"/>
    <property type="match status" value="1"/>
</dbReference>
<dbReference type="InterPro" id="IPR050729">
    <property type="entry name" value="Rho-GAP"/>
</dbReference>
<dbReference type="PROSITE" id="PS50238">
    <property type="entry name" value="RHOGAP"/>
    <property type="match status" value="1"/>
</dbReference>
<dbReference type="InterPro" id="IPR000198">
    <property type="entry name" value="RhoGAP_dom"/>
</dbReference>
<dbReference type="Pfam" id="PF00620">
    <property type="entry name" value="RhoGAP"/>
    <property type="match status" value="1"/>
</dbReference>
<keyword evidence="1" id="KW-0343">GTPase activation</keyword>
<proteinExistence type="predicted"/>
<dbReference type="CDD" id="cd00159">
    <property type="entry name" value="RhoGAP"/>
    <property type="match status" value="1"/>
</dbReference>
<dbReference type="STRING" id="35722.A0A0B7N979"/>
<accession>A0A0B7N979</accession>
<evidence type="ECO:0000256" key="1">
    <source>
        <dbReference type="ARBA" id="ARBA00022468"/>
    </source>
</evidence>
<gene>
    <name evidence="3" type="primary">PARPA_05885.1 scaffold 20154</name>
</gene>
<dbReference type="InterPro" id="IPR008936">
    <property type="entry name" value="Rho_GTPase_activation_prot"/>
</dbReference>
<dbReference type="InterPro" id="IPR029526">
    <property type="entry name" value="PGBD"/>
</dbReference>
<dbReference type="InterPro" id="IPR027267">
    <property type="entry name" value="AH/BAR_dom_sf"/>
</dbReference>
<dbReference type="OrthoDB" id="79452at2759"/>
<dbReference type="GO" id="GO:0007165">
    <property type="term" value="P:signal transduction"/>
    <property type="evidence" value="ECO:0007669"/>
    <property type="project" value="InterPro"/>
</dbReference>
<sequence>MNTAAPQKKAHKAKPITSIPQKEQIVFTGQDKVIHDLIVAPSKEIDAIASNLILRDTGYIVEYLKQRIIIEQKYLDDLSTMTTNIQKCCIPSEKNLIQKSFMDYVGLADQHRPLKENYIELLKQQCESLVQFQNDQQRSFDRNKAWINHVNGDYLNYFYNTTFIHFDLYLTKMPRPHAKLAPNVRVSVSPRFIKDRNVLEVLSQTHVLSTAGLSFKGKTGNRVMVDGNAAYEVVLDEVPAITMTLQATCIKYLESNTNAATEALVETGSASVIPERVLEETVEPDTEEESDDDLELDLTPAEGWMEGEVYIDARVQRNNSFSTLKSKITLPNAMFARPLDYFLFFLPLEHFHFIIMNMNVNAKQNLDAWTDVTFPEYLMWIAILSVMTVVRHSDLKAYWGTGNSHFRLTIDCSKYMSMKRFKDIMKMHVFEVCSLDKFRNDPLYQIRSTIEAFNNHMENCIKPGRYLVIDESMNQWLGIGMPNLKKVPRKPHPIGQEFKTLADHHTNCILRIDTTCDPKPKEFDGEPGMGKLLATVKRLVKPWFFSGRTVVADSWFGSPAMVMMLERLGLYSVMQVAKRRYWPRGMPSTDIVGQVEALRGSHFTMKKTTDDGNTIFACAYRDLKVKAFISSCGTTSLVGYKNIVEPNGSVTGIKRPQIALVDTANNRRDNLTSYHDVISTDRWEMRFLGFILGICEANAFSAYKMFAIEGKKMSHSDFKDIMAYQMLQHCENLVHDIYIQKWDEIERSNGGTTVASPMLMTPMTPTLSMGTTLSSLNSDDSLDQRAMSMDDDRTRKLVDVSNTTQSSRIERFMKRHLNRTEDTITKNIKLANLKVEVAEADTNYRNVVRELSTMAIKIDATNLHILNNVQVSLKERADIVKEMLQSALKADLSLHEQSRHPVNALLATVNGIDNEFEAKKFNSTSTAVVRNYPKPEPVYYQNHHVGICKDLIFGISLTEYAQQRNRSPPLLITKCIEAIERLGGLEKEGIYRVSGKQSNIEKMKHVFELDEEAVVIGQNDVSEDVFSLASVIKVFLRELKTPLFPFKLTDRLVYSQIPDQELRLMNLLTRLLKLPPANYDTLKALIHHLSRLHSFVEKNKMTTNNLTLIFTPAIFHDLNHAQHSPGEWAKDCVLEDLILNCQDIFANKDLHNNSAITGDIEYGFHHSADDDQYEPSRYAMTIQSPDSPTGASHEETESEYSFIIQEDEHDEQDDEDEFVMESIVSDSNQSSVLLQHYGKSDNPAAVNFAPAISSPVACNNQGETPSQSTSVERKKYQAHFQGKGLKVNTGTMSSSSSTQSLNTDHHIPTVKSATVPSYDWMKIDPDNAPEIPKLRRSATTGKKVLSRRKNSSNQLRADAAAAAAVEIPDVPLVSHRKNHVSTVKITSSTATIP</sequence>
<dbReference type="Gene3D" id="1.10.555.10">
    <property type="entry name" value="Rho GTPase activation protein"/>
    <property type="match status" value="1"/>
</dbReference>
<organism evidence="3 4">
    <name type="scientific">Parasitella parasitica</name>
    <dbReference type="NCBI Taxonomy" id="35722"/>
    <lineage>
        <taxon>Eukaryota</taxon>
        <taxon>Fungi</taxon>
        <taxon>Fungi incertae sedis</taxon>
        <taxon>Mucoromycota</taxon>
        <taxon>Mucoromycotina</taxon>
        <taxon>Mucoromycetes</taxon>
        <taxon>Mucorales</taxon>
        <taxon>Mucorineae</taxon>
        <taxon>Mucoraceae</taxon>
        <taxon>Parasitella</taxon>
    </lineage>
</organism>
<dbReference type="PANTHER" id="PTHR23176:SF134">
    <property type="entry name" value="RHO-TYPE GTPASE-ACTIVATING PROTEIN"/>
    <property type="match status" value="1"/>
</dbReference>
<name>A0A0B7N979_9FUNG</name>
<keyword evidence="4" id="KW-1185">Reference proteome</keyword>
<reference evidence="3 4" key="1">
    <citation type="submission" date="2014-09" db="EMBL/GenBank/DDBJ databases">
        <authorList>
            <person name="Ellenberger Sabrina"/>
        </authorList>
    </citation>
    <scope>NUCLEOTIDE SEQUENCE [LARGE SCALE GENOMIC DNA]</scope>
    <source>
        <strain evidence="3 4">CBS 412.66</strain>
    </source>
</reference>
<dbReference type="SUPFAM" id="SSF48350">
    <property type="entry name" value="GTPase activation domain, GAP"/>
    <property type="match status" value="1"/>
</dbReference>
<feature type="domain" description="Rho-GAP" evidence="2">
    <location>
        <begin position="955"/>
        <end position="1145"/>
    </location>
</feature>